<organism evidence="1 2">
    <name type="scientific">Mycobacterium szulgai</name>
    <dbReference type="NCBI Taxonomy" id="1787"/>
    <lineage>
        <taxon>Bacteria</taxon>
        <taxon>Bacillati</taxon>
        <taxon>Actinomycetota</taxon>
        <taxon>Actinomycetes</taxon>
        <taxon>Mycobacteriales</taxon>
        <taxon>Mycobacteriaceae</taxon>
        <taxon>Mycobacterium</taxon>
    </lineage>
</organism>
<dbReference type="Proteomes" id="UP000193317">
    <property type="component" value="Unassembled WGS sequence"/>
</dbReference>
<dbReference type="EMBL" id="LQPW01000091">
    <property type="protein sequence ID" value="ORX01706.1"/>
    <property type="molecule type" value="Genomic_DNA"/>
</dbReference>
<sequence length="59" mass="5748">MPADGAVGGVDDSCDSVCDNGLVGTALPGAEKGAPDSIPLLKLCINSAGSLYVVAAEDK</sequence>
<proteinExistence type="predicted"/>
<protein>
    <submittedName>
        <fullName evidence="1">Uncharacterized protein</fullName>
    </submittedName>
</protein>
<accession>A0A1X2EGX5</accession>
<evidence type="ECO:0000313" key="1">
    <source>
        <dbReference type="EMBL" id="ORX01706.1"/>
    </source>
</evidence>
<name>A0A1X2EGX5_MYCSZ</name>
<comment type="caution">
    <text evidence="1">The sequence shown here is derived from an EMBL/GenBank/DDBJ whole genome shotgun (WGS) entry which is preliminary data.</text>
</comment>
<dbReference type="AlphaFoldDB" id="A0A1X2EGX5"/>
<gene>
    <name evidence="1" type="ORF">AWC27_00215</name>
</gene>
<evidence type="ECO:0000313" key="2">
    <source>
        <dbReference type="Proteomes" id="UP000193317"/>
    </source>
</evidence>
<keyword evidence="2" id="KW-1185">Reference proteome</keyword>
<reference evidence="1 2" key="1">
    <citation type="submission" date="2016-01" db="EMBL/GenBank/DDBJ databases">
        <title>The new phylogeny of the genus Mycobacterium.</title>
        <authorList>
            <person name="Tarcisio F."/>
            <person name="Conor M."/>
            <person name="Antonella G."/>
            <person name="Elisabetta G."/>
            <person name="Giulia F.S."/>
            <person name="Sara T."/>
            <person name="Anna F."/>
            <person name="Clotilde B."/>
            <person name="Roberto B."/>
            <person name="Veronica D.S."/>
            <person name="Fabio R."/>
            <person name="Monica P."/>
            <person name="Olivier J."/>
            <person name="Enrico T."/>
            <person name="Nicola S."/>
        </authorList>
    </citation>
    <scope>NUCLEOTIDE SEQUENCE [LARGE SCALE GENOMIC DNA]</scope>
    <source>
        <strain evidence="1 2">DSM 44166</strain>
    </source>
</reference>